<dbReference type="RefSeq" id="WP_317387161.1">
    <property type="nucleotide sequence ID" value="NZ_CP136707.1"/>
</dbReference>
<sequence>MMDTCEEDLFNIGGYVPPETDWALGTVLTFAGDGGCQCQVEVSDAVVAFLALDRDGLIPEIDQEWKQGFAKALSQHSAPQGSGLVHYSGLEPVPGGICDCCAAECHAVFTNESARFLIERWSIVTAMMVLIRQGQLPRLSFDWHISLERHYERICETGRYHYRPGAGGPQHV</sequence>
<geneLocation type="plasmid" evidence="1 2">
    <name>unnamed4</name>
</geneLocation>
<protein>
    <submittedName>
        <fullName evidence="1">Uncharacterized protein</fullName>
    </submittedName>
</protein>
<organism evidence="1 2">
    <name type="scientific">Tritonibacter scottomollicae</name>
    <name type="common">Epibacterium scottomollicae</name>
    <dbReference type="NCBI Taxonomy" id="483013"/>
    <lineage>
        <taxon>Bacteria</taxon>
        <taxon>Pseudomonadati</taxon>
        <taxon>Pseudomonadota</taxon>
        <taxon>Alphaproteobacteria</taxon>
        <taxon>Rhodobacterales</taxon>
        <taxon>Paracoccaceae</taxon>
        <taxon>Tritonibacter</taxon>
    </lineage>
</organism>
<keyword evidence="2" id="KW-1185">Reference proteome</keyword>
<reference evidence="1 2" key="1">
    <citation type="submission" date="2023-10" db="EMBL/GenBank/DDBJ databases">
        <title>Eight complete genome sequences of bacteria isolated from laboratory stock of Giant Kelp gametophytes.</title>
        <authorList>
            <person name="Tolentino B."/>
            <person name="Nuzhdin S."/>
        </authorList>
    </citation>
    <scope>NUCLEOTIDE SEQUENCE [LARGE SCALE GENOMIC DNA]</scope>
    <source>
        <strain evidence="1 2">LC.270.F.C4</strain>
        <plasmid evidence="1 2">unnamed4</plasmid>
    </source>
</reference>
<dbReference type="EMBL" id="CP136707">
    <property type="protein sequence ID" value="WOI35501.1"/>
    <property type="molecule type" value="Genomic_DNA"/>
</dbReference>
<gene>
    <name evidence="1" type="ORF">R1T40_21405</name>
</gene>
<evidence type="ECO:0000313" key="1">
    <source>
        <dbReference type="EMBL" id="WOI35501.1"/>
    </source>
</evidence>
<evidence type="ECO:0000313" key="2">
    <source>
        <dbReference type="Proteomes" id="UP001302666"/>
    </source>
</evidence>
<proteinExistence type="predicted"/>
<accession>A0ABZ0HM19</accession>
<dbReference type="Proteomes" id="UP001302666">
    <property type="component" value="Plasmid unnamed4"/>
</dbReference>
<keyword evidence="1" id="KW-0614">Plasmid</keyword>
<name>A0ABZ0HM19_TRISK</name>